<reference evidence="4 5" key="1">
    <citation type="submission" date="2018-11" db="EMBL/GenBank/DDBJ databases">
        <title>Parancylomarina longa gen. nov., sp. nov., isolated from sediments of southern Okinawa.</title>
        <authorList>
            <person name="Fu T."/>
        </authorList>
    </citation>
    <scope>NUCLEOTIDE SEQUENCE [LARGE SCALE GENOMIC DNA]</scope>
    <source>
        <strain evidence="4 5">T3-2 S1-C</strain>
    </source>
</reference>
<comment type="caution">
    <text evidence="4">The sequence shown here is derived from an EMBL/GenBank/DDBJ whole genome shotgun (WGS) entry which is preliminary data.</text>
</comment>
<evidence type="ECO:0000256" key="2">
    <source>
        <dbReference type="ARBA" id="ARBA00023002"/>
    </source>
</evidence>
<keyword evidence="5" id="KW-1185">Reference proteome</keyword>
<keyword evidence="2" id="KW-0560">Oxidoreductase</keyword>
<evidence type="ECO:0000313" key="4">
    <source>
        <dbReference type="EMBL" id="RUT80086.1"/>
    </source>
</evidence>
<organism evidence="4 5">
    <name type="scientific">Ancylomarina longa</name>
    <dbReference type="NCBI Taxonomy" id="2487017"/>
    <lineage>
        <taxon>Bacteria</taxon>
        <taxon>Pseudomonadati</taxon>
        <taxon>Bacteroidota</taxon>
        <taxon>Bacteroidia</taxon>
        <taxon>Marinilabiliales</taxon>
        <taxon>Marinifilaceae</taxon>
        <taxon>Ancylomarina</taxon>
    </lineage>
</organism>
<dbReference type="InterPro" id="IPR029479">
    <property type="entry name" value="Nitroreductase"/>
</dbReference>
<gene>
    <name evidence="4" type="ORF">DLK05_01635</name>
</gene>
<dbReference type="AlphaFoldDB" id="A0A434AZV7"/>
<name>A0A434AZV7_9BACT</name>
<dbReference type="OrthoDB" id="9809288at2"/>
<accession>A0A434AZV7</accession>
<dbReference type="Proteomes" id="UP000282985">
    <property type="component" value="Unassembled WGS sequence"/>
</dbReference>
<dbReference type="SUPFAM" id="SSF55469">
    <property type="entry name" value="FMN-dependent nitroreductase-like"/>
    <property type="match status" value="1"/>
</dbReference>
<dbReference type="PANTHER" id="PTHR43673">
    <property type="entry name" value="NAD(P)H NITROREDUCTASE YDGI-RELATED"/>
    <property type="match status" value="1"/>
</dbReference>
<proteinExistence type="inferred from homology"/>
<dbReference type="EMBL" id="RJJX01000001">
    <property type="protein sequence ID" value="RUT80086.1"/>
    <property type="molecule type" value="Genomic_DNA"/>
</dbReference>
<dbReference type="CDD" id="cd02138">
    <property type="entry name" value="TdsD-like"/>
    <property type="match status" value="1"/>
</dbReference>
<dbReference type="PANTHER" id="PTHR43673:SF10">
    <property type="entry name" value="NADH DEHYDROGENASE_NAD(P)H NITROREDUCTASE XCC3605-RELATED"/>
    <property type="match status" value="1"/>
</dbReference>
<dbReference type="GO" id="GO:0016491">
    <property type="term" value="F:oxidoreductase activity"/>
    <property type="evidence" value="ECO:0007669"/>
    <property type="project" value="UniProtKB-KW"/>
</dbReference>
<dbReference type="RefSeq" id="WP_127342226.1">
    <property type="nucleotide sequence ID" value="NZ_RJJX01000001.1"/>
</dbReference>
<feature type="domain" description="Nitroreductase" evidence="3">
    <location>
        <begin position="9"/>
        <end position="153"/>
    </location>
</feature>
<comment type="similarity">
    <text evidence="1">Belongs to the nitroreductase family.</text>
</comment>
<dbReference type="InterPro" id="IPR000415">
    <property type="entry name" value="Nitroreductase-like"/>
</dbReference>
<evidence type="ECO:0000256" key="1">
    <source>
        <dbReference type="ARBA" id="ARBA00007118"/>
    </source>
</evidence>
<dbReference type="Gene3D" id="3.40.109.10">
    <property type="entry name" value="NADH Oxidase"/>
    <property type="match status" value="1"/>
</dbReference>
<sequence>MTEKIHDLIDKRWSPRAFSDREIEEEKIKMLFQSASYAASCFNEQPWRFIYATKDYPERYEQLLSCMGEFNQMWVKTAPMIILTLVSKKFAKNQKPNAHAQHDLGLAMGNLSVQAMSMDLYLHHMAGFSPEKAREIFDIPDDFDVLTMIAVGYLGDLKQLPENIREMENSERIRRPMESILFDGDWEVMK</sequence>
<protein>
    <submittedName>
        <fullName evidence="4">Nitroreductase</fullName>
    </submittedName>
</protein>
<evidence type="ECO:0000313" key="5">
    <source>
        <dbReference type="Proteomes" id="UP000282985"/>
    </source>
</evidence>
<evidence type="ECO:0000259" key="3">
    <source>
        <dbReference type="Pfam" id="PF00881"/>
    </source>
</evidence>
<dbReference type="Pfam" id="PF00881">
    <property type="entry name" value="Nitroreductase"/>
    <property type="match status" value="1"/>
</dbReference>